<dbReference type="RefSeq" id="WP_341420069.1">
    <property type="nucleotide sequence ID" value="NZ_JBBPCC010000039.1"/>
</dbReference>
<keyword evidence="1" id="KW-0732">Signal</keyword>
<reference evidence="2 3" key="1">
    <citation type="submission" date="2024-04" db="EMBL/GenBank/DDBJ databases">
        <title>draft genome sequnece of Paenibacillus filicis.</title>
        <authorList>
            <person name="Kim D.-U."/>
        </authorList>
    </citation>
    <scope>NUCLEOTIDE SEQUENCE [LARGE SCALE GENOMIC DNA]</scope>
    <source>
        <strain evidence="2 3">KACC14197</strain>
    </source>
</reference>
<organism evidence="2 3">
    <name type="scientific">Paenibacillus filicis</name>
    <dbReference type="NCBI Taxonomy" id="669464"/>
    <lineage>
        <taxon>Bacteria</taxon>
        <taxon>Bacillati</taxon>
        <taxon>Bacillota</taxon>
        <taxon>Bacilli</taxon>
        <taxon>Bacillales</taxon>
        <taxon>Paenibacillaceae</taxon>
        <taxon>Paenibacillus</taxon>
    </lineage>
</organism>
<protein>
    <submittedName>
        <fullName evidence="2">DUF3888 domain-containing protein</fullName>
    </submittedName>
</protein>
<sequence length="230" mass="25439">MKKHFIAGVLCGAILMATTSVFASSVIEATIFPSKVTFFLANGLSKEAQLQEGEEVLNYNNKAYVPLRLFAESSGAVVKYTQASPETDNIHKIDVHYVAEEALSEQTSTAAGNKPLEDSRELQLQDMLVLILLPHMKEKLAEVYSDVISVPPVIYPDSVNVKNIERVAAFRGFDFLITLDAQPIVGPHIPVGEDVFTYRISSAGVELNNFEHLRGPNKDDFLPNYQNLLK</sequence>
<dbReference type="InterPro" id="IPR024984">
    <property type="entry name" value="DUF3888"/>
</dbReference>
<evidence type="ECO:0000256" key="1">
    <source>
        <dbReference type="SAM" id="SignalP"/>
    </source>
</evidence>
<name>A0ABU9DYU1_9BACL</name>
<dbReference type="Proteomes" id="UP001469365">
    <property type="component" value="Unassembled WGS sequence"/>
</dbReference>
<feature type="chain" id="PRO_5045573269" evidence="1">
    <location>
        <begin position="24"/>
        <end position="230"/>
    </location>
</feature>
<proteinExistence type="predicted"/>
<evidence type="ECO:0000313" key="3">
    <source>
        <dbReference type="Proteomes" id="UP001469365"/>
    </source>
</evidence>
<dbReference type="Pfam" id="PF13027">
    <property type="entry name" value="DUF3888"/>
    <property type="match status" value="1"/>
</dbReference>
<keyword evidence="3" id="KW-1185">Reference proteome</keyword>
<dbReference type="EMBL" id="JBBPCC010000039">
    <property type="protein sequence ID" value="MEK8132943.1"/>
    <property type="molecule type" value="Genomic_DNA"/>
</dbReference>
<gene>
    <name evidence="2" type="ORF">WMW72_34180</name>
</gene>
<feature type="signal peptide" evidence="1">
    <location>
        <begin position="1"/>
        <end position="23"/>
    </location>
</feature>
<accession>A0ABU9DYU1</accession>
<evidence type="ECO:0000313" key="2">
    <source>
        <dbReference type="EMBL" id="MEK8132943.1"/>
    </source>
</evidence>
<comment type="caution">
    <text evidence="2">The sequence shown here is derived from an EMBL/GenBank/DDBJ whole genome shotgun (WGS) entry which is preliminary data.</text>
</comment>